<protein>
    <recommendedName>
        <fullName evidence="5">Echinoderm microtubule-associated protein-like 1</fullName>
    </recommendedName>
</protein>
<evidence type="ECO:0000256" key="1">
    <source>
        <dbReference type="SAM" id="Coils"/>
    </source>
</evidence>
<accession>A0A9Q0EJS8</accession>
<keyword evidence="1" id="KW-0175">Coiled coil</keyword>
<keyword evidence="4" id="KW-1185">Reference proteome</keyword>
<feature type="compositionally biased region" description="Polar residues" evidence="2">
    <location>
        <begin position="202"/>
        <end position="215"/>
    </location>
</feature>
<feature type="compositionally biased region" description="Low complexity" evidence="2">
    <location>
        <begin position="297"/>
        <end position="307"/>
    </location>
</feature>
<dbReference type="OrthoDB" id="6158349at2759"/>
<feature type="compositionally biased region" description="Pro residues" evidence="2">
    <location>
        <begin position="287"/>
        <end position="296"/>
    </location>
</feature>
<feature type="region of interest" description="Disordered" evidence="2">
    <location>
        <begin position="127"/>
        <end position="350"/>
    </location>
</feature>
<comment type="caution">
    <text evidence="3">The sequence shown here is derived from an EMBL/GenBank/DDBJ whole genome shotgun (WGS) entry which is preliminary data.</text>
</comment>
<evidence type="ECO:0000313" key="3">
    <source>
        <dbReference type="EMBL" id="KAJ3606620.1"/>
    </source>
</evidence>
<feature type="coiled-coil region" evidence="1">
    <location>
        <begin position="94"/>
        <end position="121"/>
    </location>
</feature>
<dbReference type="EMBL" id="JANIIK010000042">
    <property type="protein sequence ID" value="KAJ3606620.1"/>
    <property type="molecule type" value="Genomic_DNA"/>
</dbReference>
<dbReference type="Proteomes" id="UP001148018">
    <property type="component" value="Unassembled WGS sequence"/>
</dbReference>
<gene>
    <name evidence="3" type="ORF">NHX12_026141</name>
</gene>
<sequence length="350" mass="36383">MEREEDGSLAGRSGCEAPMEREEDGSLAGRSGCEAPMEREEDGSLAGRSGCEAPMEGEEDWSLAGRSGCEAPMEGEEDDDGSSAASGLDVVDRLTFLEQRMQMQEDEIQLLKMTLADVLKRLLLSEEQGGPSGARRTPGAKARRPVSLLLPPRNPAVSPHAAALKKSPTAPSSAAGRNYSSSPTPSKSSVRETGAKTRPPSAASTCKTATDSSSHTSKEPPGTVGTRRVTHCKVTMQIYLSPQARRTGSSERAPTTTSFFTTSSTTSSTTTGGTSSNNSSGSGSAGAPPPPVPPGAPGHRAARSGAPKPDRGRTTPGFPLQTPGGGGGQRETSYKKSPLAPPSQYFQICY</sequence>
<evidence type="ECO:0008006" key="5">
    <source>
        <dbReference type="Google" id="ProtNLM"/>
    </source>
</evidence>
<feature type="compositionally biased region" description="Low complexity" evidence="2">
    <location>
        <begin position="253"/>
        <end position="286"/>
    </location>
</feature>
<organism evidence="3 4">
    <name type="scientific">Muraenolepis orangiensis</name>
    <name type="common">Patagonian moray cod</name>
    <dbReference type="NCBI Taxonomy" id="630683"/>
    <lineage>
        <taxon>Eukaryota</taxon>
        <taxon>Metazoa</taxon>
        <taxon>Chordata</taxon>
        <taxon>Craniata</taxon>
        <taxon>Vertebrata</taxon>
        <taxon>Euteleostomi</taxon>
        <taxon>Actinopterygii</taxon>
        <taxon>Neopterygii</taxon>
        <taxon>Teleostei</taxon>
        <taxon>Neoteleostei</taxon>
        <taxon>Acanthomorphata</taxon>
        <taxon>Zeiogadaria</taxon>
        <taxon>Gadariae</taxon>
        <taxon>Gadiformes</taxon>
        <taxon>Muraenolepidoidei</taxon>
        <taxon>Muraenolepididae</taxon>
        <taxon>Muraenolepis</taxon>
    </lineage>
</organism>
<evidence type="ECO:0000256" key="2">
    <source>
        <dbReference type="SAM" id="MobiDB-lite"/>
    </source>
</evidence>
<feature type="compositionally biased region" description="Polar residues" evidence="2">
    <location>
        <begin position="238"/>
        <end position="252"/>
    </location>
</feature>
<reference evidence="3" key="1">
    <citation type="submission" date="2022-07" db="EMBL/GenBank/DDBJ databases">
        <title>Chromosome-level genome of Muraenolepis orangiensis.</title>
        <authorList>
            <person name="Kim J."/>
        </authorList>
    </citation>
    <scope>NUCLEOTIDE SEQUENCE</scope>
    <source>
        <strain evidence="3">KU_S4_2022</strain>
        <tissue evidence="3">Muscle</tissue>
    </source>
</reference>
<evidence type="ECO:0000313" key="4">
    <source>
        <dbReference type="Proteomes" id="UP001148018"/>
    </source>
</evidence>
<proteinExistence type="predicted"/>
<feature type="region of interest" description="Disordered" evidence="2">
    <location>
        <begin position="1"/>
        <end position="87"/>
    </location>
</feature>
<name>A0A9Q0EJS8_9TELE</name>
<dbReference type="AlphaFoldDB" id="A0A9Q0EJS8"/>